<evidence type="ECO:0000313" key="1">
    <source>
        <dbReference type="EMBL" id="PSC71271.1"/>
    </source>
</evidence>
<reference evidence="1 2" key="1">
    <citation type="journal article" date="2018" name="Plant J.">
        <title>Genome sequences of Chlorella sorokiniana UTEX 1602 and Micractinium conductrix SAG 241.80: implications to maltose excretion by a green alga.</title>
        <authorList>
            <person name="Arriola M.B."/>
            <person name="Velmurugan N."/>
            <person name="Zhang Y."/>
            <person name="Plunkett M.H."/>
            <person name="Hondzo H."/>
            <person name="Barney B.M."/>
        </authorList>
    </citation>
    <scope>NUCLEOTIDE SEQUENCE [LARGE SCALE GENOMIC DNA]</scope>
    <source>
        <strain evidence="1 2">SAG 241.80</strain>
    </source>
</reference>
<evidence type="ECO:0000313" key="2">
    <source>
        <dbReference type="Proteomes" id="UP000239649"/>
    </source>
</evidence>
<dbReference type="Proteomes" id="UP000239649">
    <property type="component" value="Unassembled WGS sequence"/>
</dbReference>
<keyword evidence="2" id="KW-1185">Reference proteome</keyword>
<dbReference type="AlphaFoldDB" id="A0A2P6VB42"/>
<name>A0A2P6VB42_9CHLO</name>
<proteinExistence type="predicted"/>
<gene>
    <name evidence="1" type="ORF">C2E20_5405</name>
</gene>
<sequence length="69" mass="7348">MALLKLHAALELAGHLRDAVGDDAGWRALLKQEKLALAVADAQLARDKASDFVAAVQRRAAANQIDCPD</sequence>
<organism evidence="1 2">
    <name type="scientific">Micractinium conductrix</name>
    <dbReference type="NCBI Taxonomy" id="554055"/>
    <lineage>
        <taxon>Eukaryota</taxon>
        <taxon>Viridiplantae</taxon>
        <taxon>Chlorophyta</taxon>
        <taxon>core chlorophytes</taxon>
        <taxon>Trebouxiophyceae</taxon>
        <taxon>Chlorellales</taxon>
        <taxon>Chlorellaceae</taxon>
        <taxon>Chlorella clade</taxon>
        <taxon>Micractinium</taxon>
    </lineage>
</organism>
<dbReference type="EMBL" id="LHPF02000015">
    <property type="protein sequence ID" value="PSC71271.1"/>
    <property type="molecule type" value="Genomic_DNA"/>
</dbReference>
<protein>
    <submittedName>
        <fullName evidence="1">Uncharacterized protein</fullName>
    </submittedName>
</protein>
<accession>A0A2P6VB42</accession>
<comment type="caution">
    <text evidence="1">The sequence shown here is derived from an EMBL/GenBank/DDBJ whole genome shotgun (WGS) entry which is preliminary data.</text>
</comment>